<comment type="caution">
    <text evidence="1">The sequence shown here is derived from an EMBL/GenBank/DDBJ whole genome shotgun (WGS) entry which is preliminary data.</text>
</comment>
<gene>
    <name evidence="1" type="ORF">M9H77_32592</name>
</gene>
<keyword evidence="2" id="KW-1185">Reference proteome</keyword>
<protein>
    <submittedName>
        <fullName evidence="1">Uncharacterized protein</fullName>
    </submittedName>
</protein>
<accession>A0ACC0A3C4</accession>
<sequence>MAEDHHTIPLAPPRIYPRSDEESSAMPIPKHINSRRRQKSSKCFVFILSLIVSLSIALLVFSLVVLRFNSPRVKLESVEIKNLDYTSDSLNMSMVAELTIKNKNFGRLKLQNSSAIVFYGNSTIGSGTINGGNVIKGRETQRMNFTIQVKANGLGRENSNFSSEISSGLLKLSSYAKFRGEIRVLKKIIRRRTAILNCTMNLKLSSQEIQDLRCL</sequence>
<dbReference type="EMBL" id="CM044707">
    <property type="protein sequence ID" value="KAI5655405.1"/>
    <property type="molecule type" value="Genomic_DNA"/>
</dbReference>
<dbReference type="Proteomes" id="UP001060085">
    <property type="component" value="Linkage Group LG07"/>
</dbReference>
<evidence type="ECO:0000313" key="1">
    <source>
        <dbReference type="EMBL" id="KAI5655405.1"/>
    </source>
</evidence>
<name>A0ACC0A3C4_CATRO</name>
<organism evidence="1 2">
    <name type="scientific">Catharanthus roseus</name>
    <name type="common">Madagascar periwinkle</name>
    <name type="synonym">Vinca rosea</name>
    <dbReference type="NCBI Taxonomy" id="4058"/>
    <lineage>
        <taxon>Eukaryota</taxon>
        <taxon>Viridiplantae</taxon>
        <taxon>Streptophyta</taxon>
        <taxon>Embryophyta</taxon>
        <taxon>Tracheophyta</taxon>
        <taxon>Spermatophyta</taxon>
        <taxon>Magnoliopsida</taxon>
        <taxon>eudicotyledons</taxon>
        <taxon>Gunneridae</taxon>
        <taxon>Pentapetalae</taxon>
        <taxon>asterids</taxon>
        <taxon>lamiids</taxon>
        <taxon>Gentianales</taxon>
        <taxon>Apocynaceae</taxon>
        <taxon>Rauvolfioideae</taxon>
        <taxon>Vinceae</taxon>
        <taxon>Catharanthinae</taxon>
        <taxon>Catharanthus</taxon>
    </lineage>
</organism>
<reference evidence="2" key="1">
    <citation type="journal article" date="2023" name="Nat. Plants">
        <title>Single-cell RNA sequencing provides a high-resolution roadmap for understanding the multicellular compartmentation of specialized metabolism.</title>
        <authorList>
            <person name="Sun S."/>
            <person name="Shen X."/>
            <person name="Li Y."/>
            <person name="Li Y."/>
            <person name="Wang S."/>
            <person name="Li R."/>
            <person name="Zhang H."/>
            <person name="Shen G."/>
            <person name="Guo B."/>
            <person name="Wei J."/>
            <person name="Xu J."/>
            <person name="St-Pierre B."/>
            <person name="Chen S."/>
            <person name="Sun C."/>
        </authorList>
    </citation>
    <scope>NUCLEOTIDE SEQUENCE [LARGE SCALE GENOMIC DNA]</scope>
</reference>
<evidence type="ECO:0000313" key="2">
    <source>
        <dbReference type="Proteomes" id="UP001060085"/>
    </source>
</evidence>
<proteinExistence type="predicted"/>